<accession>A0AAW1TXR8</accession>
<organism evidence="1 2">
    <name type="scientific">Henosepilachna vigintioctopunctata</name>
    <dbReference type="NCBI Taxonomy" id="420089"/>
    <lineage>
        <taxon>Eukaryota</taxon>
        <taxon>Metazoa</taxon>
        <taxon>Ecdysozoa</taxon>
        <taxon>Arthropoda</taxon>
        <taxon>Hexapoda</taxon>
        <taxon>Insecta</taxon>
        <taxon>Pterygota</taxon>
        <taxon>Neoptera</taxon>
        <taxon>Endopterygota</taxon>
        <taxon>Coleoptera</taxon>
        <taxon>Polyphaga</taxon>
        <taxon>Cucujiformia</taxon>
        <taxon>Coccinelloidea</taxon>
        <taxon>Coccinellidae</taxon>
        <taxon>Epilachninae</taxon>
        <taxon>Epilachnini</taxon>
        <taxon>Henosepilachna</taxon>
    </lineage>
</organism>
<dbReference type="EMBL" id="JARQZJ010000016">
    <property type="protein sequence ID" value="KAK9873213.1"/>
    <property type="molecule type" value="Genomic_DNA"/>
</dbReference>
<keyword evidence="2" id="KW-1185">Reference proteome</keyword>
<dbReference type="AlphaFoldDB" id="A0AAW1TXR8"/>
<name>A0AAW1TXR8_9CUCU</name>
<reference evidence="1 2" key="1">
    <citation type="submission" date="2023-03" db="EMBL/GenBank/DDBJ databases">
        <title>Genome insight into feeding habits of ladybird beetles.</title>
        <authorList>
            <person name="Li H.-S."/>
            <person name="Huang Y.-H."/>
            <person name="Pang H."/>
        </authorList>
    </citation>
    <scope>NUCLEOTIDE SEQUENCE [LARGE SCALE GENOMIC DNA]</scope>
    <source>
        <strain evidence="1">SYSU_2023b</strain>
        <tissue evidence="1">Whole body</tissue>
    </source>
</reference>
<evidence type="ECO:0000313" key="1">
    <source>
        <dbReference type="EMBL" id="KAK9873213.1"/>
    </source>
</evidence>
<evidence type="ECO:0008006" key="3">
    <source>
        <dbReference type="Google" id="ProtNLM"/>
    </source>
</evidence>
<sequence>MNERNCKELLRFNSERVDFLAAQFLEESYTRGGGDSSRQIFRRFVGDAAFQSGVAQDVGLHRTTANKTISVARKESFAIAV</sequence>
<proteinExistence type="predicted"/>
<evidence type="ECO:0000313" key="2">
    <source>
        <dbReference type="Proteomes" id="UP001431783"/>
    </source>
</evidence>
<gene>
    <name evidence="1" type="ORF">WA026_021445</name>
</gene>
<comment type="caution">
    <text evidence="1">The sequence shown here is derived from an EMBL/GenBank/DDBJ whole genome shotgun (WGS) entry which is preliminary data.</text>
</comment>
<protein>
    <recommendedName>
        <fullName evidence="3">Transposase</fullName>
    </recommendedName>
</protein>
<dbReference type="Proteomes" id="UP001431783">
    <property type="component" value="Unassembled WGS sequence"/>
</dbReference>